<dbReference type="EMBL" id="JXJX01000010">
    <property type="protein sequence ID" value="PCS06110.1"/>
    <property type="molecule type" value="Genomic_DNA"/>
</dbReference>
<sequence>MTDIKLNIKSIAGELTNWRNNIGIPEGQALTSAQRSQLINFTYDCIDRMGYELPASRSNATVIPYTGAMTVNGVTKNVWEIVMITLLAKVVISV</sequence>
<dbReference type="RefSeq" id="WP_068163539.1">
    <property type="nucleotide sequence ID" value="NZ_JXJX01000010.1"/>
</dbReference>
<keyword evidence="2" id="KW-1185">Reference proteome</keyword>
<organism evidence="1 2">
    <name type="scientific">Pseudolactococcus plantarum</name>
    <dbReference type="NCBI Taxonomy" id="1365"/>
    <lineage>
        <taxon>Bacteria</taxon>
        <taxon>Bacillati</taxon>
        <taxon>Bacillota</taxon>
        <taxon>Bacilli</taxon>
        <taxon>Lactobacillales</taxon>
        <taxon>Streptococcaceae</taxon>
        <taxon>Pseudolactococcus</taxon>
    </lineage>
</organism>
<protein>
    <submittedName>
        <fullName evidence="1">Uncharacterized protein</fullName>
    </submittedName>
</protein>
<accession>A0A2A5RY42</accession>
<comment type="caution">
    <text evidence="1">The sequence shown here is derived from an EMBL/GenBank/DDBJ whole genome shotgun (WGS) entry which is preliminary data.</text>
</comment>
<dbReference type="Proteomes" id="UP000242246">
    <property type="component" value="Unassembled WGS sequence"/>
</dbReference>
<dbReference type="AlphaFoldDB" id="A0A2A5RY42"/>
<proteinExistence type="predicted"/>
<evidence type="ECO:0000313" key="2">
    <source>
        <dbReference type="Proteomes" id="UP000242246"/>
    </source>
</evidence>
<gene>
    <name evidence="1" type="ORF">RU87_GL000306</name>
</gene>
<evidence type="ECO:0000313" key="1">
    <source>
        <dbReference type="EMBL" id="PCS06110.1"/>
    </source>
</evidence>
<reference evidence="1 2" key="1">
    <citation type="submission" date="2014-12" db="EMBL/GenBank/DDBJ databases">
        <title>Draft genome sequences of 10 type strains of Lactococcus.</title>
        <authorList>
            <person name="Sun Z."/>
            <person name="Zhong Z."/>
            <person name="Liu W."/>
            <person name="Zhang W."/>
            <person name="Zhang H."/>
        </authorList>
    </citation>
    <scope>NUCLEOTIDE SEQUENCE [LARGE SCALE GENOMIC DNA]</scope>
    <source>
        <strain evidence="1 2">DSM 20686</strain>
    </source>
</reference>
<dbReference type="STRING" id="1348632.GCA_001591745_01375"/>
<name>A0A2A5RY42_9LACT</name>